<protein>
    <submittedName>
        <fullName evidence="1">Nuclear transport factor 2 family protein</fullName>
    </submittedName>
</protein>
<organism evidence="1 2">
    <name type="scientific">Streptomyces lichenis</name>
    <dbReference type="NCBI Taxonomy" id="2306967"/>
    <lineage>
        <taxon>Bacteria</taxon>
        <taxon>Bacillati</taxon>
        <taxon>Actinomycetota</taxon>
        <taxon>Actinomycetes</taxon>
        <taxon>Kitasatosporales</taxon>
        <taxon>Streptomycetaceae</taxon>
        <taxon>Streptomyces</taxon>
    </lineage>
</organism>
<comment type="caution">
    <text evidence="1">The sequence shown here is derived from an EMBL/GenBank/DDBJ whole genome shotgun (WGS) entry which is preliminary data.</text>
</comment>
<evidence type="ECO:0000313" key="2">
    <source>
        <dbReference type="Proteomes" id="UP001522868"/>
    </source>
</evidence>
<evidence type="ECO:0000313" key="1">
    <source>
        <dbReference type="EMBL" id="MCK8678851.1"/>
    </source>
</evidence>
<accession>A0ABT0IC07</accession>
<gene>
    <name evidence="1" type="ORF">M1O15_15910</name>
</gene>
<dbReference type="InterPro" id="IPR032710">
    <property type="entry name" value="NTF2-like_dom_sf"/>
</dbReference>
<dbReference type="SUPFAM" id="SSF54427">
    <property type="entry name" value="NTF2-like"/>
    <property type="match status" value="1"/>
</dbReference>
<dbReference type="EMBL" id="JALPTH010000014">
    <property type="protein sequence ID" value="MCK8678851.1"/>
    <property type="molecule type" value="Genomic_DNA"/>
</dbReference>
<dbReference type="RefSeq" id="WP_248634502.1">
    <property type="nucleotide sequence ID" value="NZ_JALPTH010000014.1"/>
</dbReference>
<keyword evidence="2" id="KW-1185">Reference proteome</keyword>
<proteinExistence type="predicted"/>
<name>A0ABT0IC07_9ACTN</name>
<dbReference type="Proteomes" id="UP001522868">
    <property type="component" value="Unassembled WGS sequence"/>
</dbReference>
<sequence>MQSRQAGPLPPSRVVTDSGVDHVRLAYHYLDTGDLDGLGSLLHEGARGAVPEPAPYGGRHHIQRIVAEGDCVVVMGRLVPGLGEFVDVFTLSAEGMLRGCRRYHAGLR</sequence>
<reference evidence="1 2" key="1">
    <citation type="submission" date="2022-04" db="EMBL/GenBank/DDBJ databases">
        <title>Streptomyces sp. nov. LCR6-01 isolated from Lichen of Dirinaria sp.</title>
        <authorList>
            <person name="Kanchanasin P."/>
            <person name="Tanasupawat S."/>
            <person name="Phongsopitanun W."/>
        </authorList>
    </citation>
    <scope>NUCLEOTIDE SEQUENCE [LARGE SCALE GENOMIC DNA]</scope>
    <source>
        <strain evidence="1 2">LCR6-01</strain>
    </source>
</reference>